<evidence type="ECO:0000256" key="1">
    <source>
        <dbReference type="SAM" id="MobiDB-lite"/>
    </source>
</evidence>
<reference evidence="2" key="2">
    <citation type="journal article" date="2023" name="Plants (Basel)">
        <title>Annotation of the Turnera subulata (Passifloraceae) Draft Genome Reveals the S-Locus Evolved after the Divergence of Turneroideae from Passifloroideae in a Stepwise Manner.</title>
        <authorList>
            <person name="Henning P.M."/>
            <person name="Roalson E.H."/>
            <person name="Mir W."/>
            <person name="McCubbin A.G."/>
            <person name="Shore J.S."/>
        </authorList>
    </citation>
    <scope>NUCLEOTIDE SEQUENCE</scope>
    <source>
        <strain evidence="2">F60SS</strain>
    </source>
</reference>
<evidence type="ECO:0000313" key="3">
    <source>
        <dbReference type="Proteomes" id="UP001141552"/>
    </source>
</evidence>
<dbReference type="AlphaFoldDB" id="A0A9Q0G0S9"/>
<feature type="region of interest" description="Disordered" evidence="1">
    <location>
        <begin position="19"/>
        <end position="45"/>
    </location>
</feature>
<dbReference type="Proteomes" id="UP001141552">
    <property type="component" value="Unassembled WGS sequence"/>
</dbReference>
<comment type="caution">
    <text evidence="2">The sequence shown here is derived from an EMBL/GenBank/DDBJ whole genome shotgun (WGS) entry which is preliminary data.</text>
</comment>
<accession>A0A9Q0G0S9</accession>
<sequence>GLSSRMGILVFPSESVDGKKKEAEMIGEIDEDEEERVPSVDADGESCDSYCTDKSVRMAYFDPWYYELLQDNYLYVNMTKKRFAMLVLLPFAPDLLYATRRVAEVLKEYVDRSIELNSRLAREEEARRMNSTPTH</sequence>
<evidence type="ECO:0000313" key="2">
    <source>
        <dbReference type="EMBL" id="KAJ4841076.1"/>
    </source>
</evidence>
<feature type="compositionally biased region" description="Acidic residues" evidence="1">
    <location>
        <begin position="25"/>
        <end position="35"/>
    </location>
</feature>
<feature type="non-terminal residue" evidence="2">
    <location>
        <position position="1"/>
    </location>
</feature>
<dbReference type="EMBL" id="JAKUCV010002892">
    <property type="protein sequence ID" value="KAJ4841076.1"/>
    <property type="molecule type" value="Genomic_DNA"/>
</dbReference>
<gene>
    <name evidence="2" type="ORF">Tsubulata_031331</name>
</gene>
<protein>
    <submittedName>
        <fullName evidence="2">Uncharacterized protein</fullName>
    </submittedName>
</protein>
<keyword evidence="3" id="KW-1185">Reference proteome</keyword>
<proteinExistence type="predicted"/>
<organism evidence="2 3">
    <name type="scientific">Turnera subulata</name>
    <dbReference type="NCBI Taxonomy" id="218843"/>
    <lineage>
        <taxon>Eukaryota</taxon>
        <taxon>Viridiplantae</taxon>
        <taxon>Streptophyta</taxon>
        <taxon>Embryophyta</taxon>
        <taxon>Tracheophyta</taxon>
        <taxon>Spermatophyta</taxon>
        <taxon>Magnoliopsida</taxon>
        <taxon>eudicotyledons</taxon>
        <taxon>Gunneridae</taxon>
        <taxon>Pentapetalae</taxon>
        <taxon>rosids</taxon>
        <taxon>fabids</taxon>
        <taxon>Malpighiales</taxon>
        <taxon>Passifloraceae</taxon>
        <taxon>Turnera</taxon>
    </lineage>
</organism>
<name>A0A9Q0G0S9_9ROSI</name>
<reference evidence="2" key="1">
    <citation type="submission" date="2022-02" db="EMBL/GenBank/DDBJ databases">
        <authorList>
            <person name="Henning P.M."/>
            <person name="McCubbin A.G."/>
            <person name="Shore J.S."/>
        </authorList>
    </citation>
    <scope>NUCLEOTIDE SEQUENCE</scope>
    <source>
        <strain evidence="2">F60SS</strain>
        <tissue evidence="2">Leaves</tissue>
    </source>
</reference>